<dbReference type="PANTHER" id="PTHR19432:SF34">
    <property type="entry name" value="MEMBRANE-ASSOCIATED TRANSPORTER PROTEIN"/>
    <property type="match status" value="1"/>
</dbReference>
<name>A0A8B9H727_ASTMX</name>
<dbReference type="GO" id="GO:0016020">
    <property type="term" value="C:membrane"/>
    <property type="evidence" value="ECO:0007669"/>
    <property type="project" value="UniProtKB-SubCell"/>
</dbReference>
<feature type="transmembrane region" description="Helical" evidence="6">
    <location>
        <begin position="79"/>
        <end position="100"/>
    </location>
</feature>
<evidence type="ECO:0000256" key="6">
    <source>
        <dbReference type="SAM" id="Phobius"/>
    </source>
</evidence>
<proteinExistence type="predicted"/>
<keyword evidence="2" id="KW-0813">Transport</keyword>
<accession>A0A8B9H727</accession>
<dbReference type="InterPro" id="IPR036259">
    <property type="entry name" value="MFS_trans_sf"/>
</dbReference>
<feature type="transmembrane region" description="Helical" evidence="6">
    <location>
        <begin position="112"/>
        <end position="129"/>
    </location>
</feature>
<dbReference type="GO" id="GO:0008506">
    <property type="term" value="F:sucrose:proton symporter activity"/>
    <property type="evidence" value="ECO:0007669"/>
    <property type="project" value="TreeGrafter"/>
</dbReference>
<comment type="subcellular location">
    <subcellularLocation>
        <location evidence="1">Membrane</location>
        <topology evidence="1">Multi-pass membrane protein</topology>
    </subcellularLocation>
</comment>
<evidence type="ECO:0000256" key="3">
    <source>
        <dbReference type="ARBA" id="ARBA00022692"/>
    </source>
</evidence>
<evidence type="ECO:0000313" key="8">
    <source>
        <dbReference type="Proteomes" id="UP000694621"/>
    </source>
</evidence>
<evidence type="ECO:0000256" key="1">
    <source>
        <dbReference type="ARBA" id="ARBA00004141"/>
    </source>
</evidence>
<evidence type="ECO:0000313" key="7">
    <source>
        <dbReference type="Ensembl" id="ENSAMXP00005007211.1"/>
    </source>
</evidence>
<keyword evidence="4 6" id="KW-1133">Transmembrane helix</keyword>
<sequence>MKLKTLKIIGISINISNTGPAFTWYQSAVFEAVEPPRRSRGRLVMHGLVMFGREFCYAVEAAFVTPVLLSVGLPRSMYSLVWLISPVLGFILQPVIGSASDYCRSPWGRRRPYILSLGIMMLVGITMFLNGDAVVSGKAFIFINFYCKIILLISGKNQFYDFIHDLKIKKAFPGNLYVFCYPAGLGGAFGYLIGAMDWGHSALGVLLGSEYQVIYFFSAITWGFFLTVHLFSIPETPLKKQQHTSESTAPTAPLILASNGTGYGALPKDPVPAPEIRPRSFSALSEANAVTSSAKQPSKEVSSLARVPPGLHLHSYPNSFTFTAQFVLQQLSHVYLLITAVSTLSPVLSHVLCPYGPALVYEHRKQGKEDPSAQGRGTGVDCAALTCMVQLAQIIVGAGLGALVNLAGSVVVVVLSASTMALIGCLFIAVFIRHVD</sequence>
<dbReference type="Pfam" id="PF13347">
    <property type="entry name" value="MFS_2"/>
    <property type="match status" value="1"/>
</dbReference>
<dbReference type="Proteomes" id="UP000694621">
    <property type="component" value="Unplaced"/>
</dbReference>
<organism evidence="7 8">
    <name type="scientific">Astyanax mexicanus</name>
    <name type="common">Blind cave fish</name>
    <name type="synonym">Astyanax fasciatus mexicanus</name>
    <dbReference type="NCBI Taxonomy" id="7994"/>
    <lineage>
        <taxon>Eukaryota</taxon>
        <taxon>Metazoa</taxon>
        <taxon>Chordata</taxon>
        <taxon>Craniata</taxon>
        <taxon>Vertebrata</taxon>
        <taxon>Euteleostomi</taxon>
        <taxon>Actinopterygii</taxon>
        <taxon>Neopterygii</taxon>
        <taxon>Teleostei</taxon>
        <taxon>Ostariophysi</taxon>
        <taxon>Characiformes</taxon>
        <taxon>Characoidei</taxon>
        <taxon>Acestrorhamphidae</taxon>
        <taxon>Acestrorhamphinae</taxon>
        <taxon>Astyanax</taxon>
    </lineage>
</organism>
<feature type="transmembrane region" description="Helical" evidence="6">
    <location>
        <begin position="135"/>
        <end position="153"/>
    </location>
</feature>
<feature type="transmembrane region" description="Helical" evidence="6">
    <location>
        <begin position="410"/>
        <end position="432"/>
    </location>
</feature>
<protein>
    <submittedName>
        <fullName evidence="7">Solute carrier family 45 member 2</fullName>
    </submittedName>
</protein>
<keyword evidence="3 6" id="KW-0812">Transmembrane</keyword>
<evidence type="ECO:0000256" key="4">
    <source>
        <dbReference type="ARBA" id="ARBA00022989"/>
    </source>
</evidence>
<keyword evidence="5 6" id="KW-0472">Membrane</keyword>
<feature type="transmembrane region" description="Helical" evidence="6">
    <location>
        <begin position="382"/>
        <end position="404"/>
    </location>
</feature>
<dbReference type="AlphaFoldDB" id="A0A8B9H727"/>
<evidence type="ECO:0000256" key="2">
    <source>
        <dbReference type="ARBA" id="ARBA00022448"/>
    </source>
</evidence>
<feature type="transmembrane region" description="Helical" evidence="6">
    <location>
        <begin position="55"/>
        <end position="73"/>
    </location>
</feature>
<evidence type="ECO:0000256" key="5">
    <source>
        <dbReference type="ARBA" id="ARBA00023136"/>
    </source>
</evidence>
<feature type="transmembrane region" description="Helical" evidence="6">
    <location>
        <begin position="174"/>
        <end position="193"/>
    </location>
</feature>
<dbReference type="Ensembl" id="ENSAMXT00005008149.1">
    <property type="protein sequence ID" value="ENSAMXP00005007211.1"/>
    <property type="gene ID" value="ENSAMXG00005004311.1"/>
</dbReference>
<reference evidence="7" key="1">
    <citation type="submission" date="2025-08" db="UniProtKB">
        <authorList>
            <consortium name="Ensembl"/>
        </authorList>
    </citation>
    <scope>IDENTIFICATION</scope>
</reference>
<dbReference type="PANTHER" id="PTHR19432">
    <property type="entry name" value="SUGAR TRANSPORTER"/>
    <property type="match status" value="1"/>
</dbReference>
<feature type="transmembrane region" description="Helical" evidence="6">
    <location>
        <begin position="213"/>
        <end position="233"/>
    </location>
</feature>
<dbReference type="SUPFAM" id="SSF103473">
    <property type="entry name" value="MFS general substrate transporter"/>
    <property type="match status" value="1"/>
</dbReference>